<gene>
    <name evidence="6" type="ORF">IAC74_06585</name>
</gene>
<dbReference type="InterPro" id="IPR017867">
    <property type="entry name" value="Tyr_phospatase_low_mol_wt"/>
</dbReference>
<proteinExistence type="inferred from homology"/>
<dbReference type="CDD" id="cd16344">
    <property type="entry name" value="LMWPAP"/>
    <property type="match status" value="1"/>
</dbReference>
<comment type="similarity">
    <text evidence="1">Belongs to the low molecular weight phosphotyrosine protein phosphatase family.</text>
</comment>
<evidence type="ECO:0000256" key="3">
    <source>
        <dbReference type="ARBA" id="ARBA00022912"/>
    </source>
</evidence>
<feature type="domain" description="Phosphotyrosine protein phosphatase I" evidence="5">
    <location>
        <begin position="1"/>
        <end position="144"/>
    </location>
</feature>
<dbReference type="InterPro" id="IPR050438">
    <property type="entry name" value="LMW_PTPase"/>
</dbReference>
<dbReference type="Pfam" id="PF01451">
    <property type="entry name" value="LMWPc"/>
    <property type="match status" value="1"/>
</dbReference>
<feature type="active site" description="Nucleophile" evidence="4">
    <location>
        <position position="7"/>
    </location>
</feature>
<keyword evidence="3" id="KW-0904">Protein phosphatase</keyword>
<dbReference type="InterPro" id="IPR023485">
    <property type="entry name" value="Ptyr_pPase"/>
</dbReference>
<comment type="caution">
    <text evidence="6">The sequence shown here is derived from an EMBL/GenBank/DDBJ whole genome shotgun (WGS) entry which is preliminary data.</text>
</comment>
<evidence type="ECO:0000313" key="6">
    <source>
        <dbReference type="EMBL" id="HIV03226.1"/>
    </source>
</evidence>
<feature type="active site" description="Proton donor" evidence="4">
    <location>
        <position position="118"/>
    </location>
</feature>
<evidence type="ECO:0000256" key="1">
    <source>
        <dbReference type="ARBA" id="ARBA00011063"/>
    </source>
</evidence>
<dbReference type="PANTHER" id="PTHR11717">
    <property type="entry name" value="LOW MOLECULAR WEIGHT PROTEIN TYROSINE PHOSPHATASE"/>
    <property type="match status" value="1"/>
</dbReference>
<dbReference type="Gene3D" id="3.40.50.2300">
    <property type="match status" value="1"/>
</dbReference>
<evidence type="ECO:0000259" key="5">
    <source>
        <dbReference type="SMART" id="SM00226"/>
    </source>
</evidence>
<name>A0A9D1NIM2_9FIRM</name>
<protein>
    <submittedName>
        <fullName evidence="6">Low molecular weight protein arginine phosphatase</fullName>
    </submittedName>
</protein>
<feature type="active site" description="Nucleophile" evidence="4">
    <location>
        <position position="13"/>
    </location>
</feature>
<evidence type="ECO:0000256" key="4">
    <source>
        <dbReference type="PIRSR" id="PIRSR617867-1"/>
    </source>
</evidence>
<dbReference type="InterPro" id="IPR036196">
    <property type="entry name" value="Ptyr_pPase_sf"/>
</dbReference>
<reference evidence="6" key="2">
    <citation type="journal article" date="2021" name="PeerJ">
        <title>Extensive microbial diversity within the chicken gut microbiome revealed by metagenomics and culture.</title>
        <authorList>
            <person name="Gilroy R."/>
            <person name="Ravi A."/>
            <person name="Getino M."/>
            <person name="Pursley I."/>
            <person name="Horton D.L."/>
            <person name="Alikhan N.F."/>
            <person name="Baker D."/>
            <person name="Gharbi K."/>
            <person name="Hall N."/>
            <person name="Watson M."/>
            <person name="Adriaenssens E.M."/>
            <person name="Foster-Nyarko E."/>
            <person name="Jarju S."/>
            <person name="Secka A."/>
            <person name="Antonio M."/>
            <person name="Oren A."/>
            <person name="Chaudhuri R.R."/>
            <person name="La Ragione R."/>
            <person name="Hildebrand F."/>
            <person name="Pallen M.J."/>
        </authorList>
    </citation>
    <scope>NUCLEOTIDE SEQUENCE</scope>
    <source>
        <strain evidence="6">4920</strain>
    </source>
</reference>
<dbReference type="SUPFAM" id="SSF52788">
    <property type="entry name" value="Phosphotyrosine protein phosphatases I"/>
    <property type="match status" value="1"/>
</dbReference>
<accession>A0A9D1NIM2</accession>
<sequence>MNILLVCTGNTCRSPMAEAILKQIAGEDRSVQVLSGALAAAEGMPASENAVLAMQEMGLDISAHTAKNIHASVVREADLILTMTQAHKRALIQLFGPEAEKKTYALLEYIGQPGDIADPFGQDLDAYRACAAQLKDALTKVYDKIRSERRDV</sequence>
<dbReference type="PANTHER" id="PTHR11717:SF31">
    <property type="entry name" value="LOW MOLECULAR WEIGHT PROTEIN-TYROSINE-PHOSPHATASE ETP-RELATED"/>
    <property type="match status" value="1"/>
</dbReference>
<dbReference type="GO" id="GO:0004725">
    <property type="term" value="F:protein tyrosine phosphatase activity"/>
    <property type="evidence" value="ECO:0007669"/>
    <property type="project" value="InterPro"/>
</dbReference>
<evidence type="ECO:0000313" key="7">
    <source>
        <dbReference type="Proteomes" id="UP000886743"/>
    </source>
</evidence>
<dbReference type="AlphaFoldDB" id="A0A9D1NIM2"/>
<dbReference type="EMBL" id="DVOF01000193">
    <property type="protein sequence ID" value="HIV03226.1"/>
    <property type="molecule type" value="Genomic_DNA"/>
</dbReference>
<evidence type="ECO:0000256" key="2">
    <source>
        <dbReference type="ARBA" id="ARBA00022801"/>
    </source>
</evidence>
<dbReference type="SMART" id="SM00226">
    <property type="entry name" value="LMWPc"/>
    <property type="match status" value="1"/>
</dbReference>
<dbReference type="Proteomes" id="UP000886743">
    <property type="component" value="Unassembled WGS sequence"/>
</dbReference>
<organism evidence="6 7">
    <name type="scientific">Candidatus Aphodoplasma excrementigallinarum</name>
    <dbReference type="NCBI Taxonomy" id="2840673"/>
    <lineage>
        <taxon>Bacteria</taxon>
        <taxon>Bacillati</taxon>
        <taxon>Bacillota</taxon>
        <taxon>Clostridia</taxon>
        <taxon>Eubacteriales</taxon>
        <taxon>Candidatus Aphodoplasma</taxon>
    </lineage>
</organism>
<dbReference type="PRINTS" id="PR00719">
    <property type="entry name" value="LMWPTPASE"/>
</dbReference>
<keyword evidence="2" id="KW-0378">Hydrolase</keyword>
<reference evidence="6" key="1">
    <citation type="submission" date="2020-10" db="EMBL/GenBank/DDBJ databases">
        <authorList>
            <person name="Gilroy R."/>
        </authorList>
    </citation>
    <scope>NUCLEOTIDE SEQUENCE</scope>
    <source>
        <strain evidence="6">4920</strain>
    </source>
</reference>